<dbReference type="AlphaFoldDB" id="K4A2W4"/>
<dbReference type="EMBL" id="CM003529">
    <property type="protein sequence ID" value="RCV12078.1"/>
    <property type="molecule type" value="Genomic_DNA"/>
</dbReference>
<gene>
    <name evidence="2" type="ORF">SETIT_2G239900v2</name>
</gene>
<organism evidence="3 4">
    <name type="scientific">Setaria italica</name>
    <name type="common">Foxtail millet</name>
    <name type="synonym">Panicum italicum</name>
    <dbReference type="NCBI Taxonomy" id="4555"/>
    <lineage>
        <taxon>Eukaryota</taxon>
        <taxon>Viridiplantae</taxon>
        <taxon>Streptophyta</taxon>
        <taxon>Embryophyta</taxon>
        <taxon>Tracheophyta</taxon>
        <taxon>Spermatophyta</taxon>
        <taxon>Magnoliopsida</taxon>
        <taxon>Liliopsida</taxon>
        <taxon>Poales</taxon>
        <taxon>Poaceae</taxon>
        <taxon>PACMAD clade</taxon>
        <taxon>Panicoideae</taxon>
        <taxon>Panicodae</taxon>
        <taxon>Paniceae</taxon>
        <taxon>Cenchrinae</taxon>
        <taxon>Setaria</taxon>
    </lineage>
</organism>
<dbReference type="PANTHER" id="PTHR34710">
    <property type="entry name" value="OS03G0834100 PROTEIN"/>
    <property type="match status" value="1"/>
</dbReference>
<dbReference type="OrthoDB" id="688777at2759"/>
<keyword evidence="4" id="KW-1185">Reference proteome</keyword>
<dbReference type="EMBL" id="AGNK02001148">
    <property type="status" value="NOT_ANNOTATED_CDS"/>
    <property type="molecule type" value="Genomic_DNA"/>
</dbReference>
<dbReference type="Pfam" id="PF12274">
    <property type="entry name" value="DUF3615"/>
    <property type="match status" value="1"/>
</dbReference>
<proteinExistence type="predicted"/>
<dbReference type="EnsemblPlants" id="KQL24899">
    <property type="protein sequence ID" value="KQL24899"/>
    <property type="gene ID" value="SETIT_033216mg"/>
</dbReference>
<feature type="domain" description="DUF3615" evidence="1">
    <location>
        <begin position="27"/>
        <end position="94"/>
    </location>
</feature>
<protein>
    <recommendedName>
        <fullName evidence="1">DUF3615 domain-containing protein</fullName>
    </recommendedName>
</protein>
<evidence type="ECO:0000313" key="4">
    <source>
        <dbReference type="Proteomes" id="UP000004995"/>
    </source>
</evidence>
<dbReference type="InterPro" id="IPR022059">
    <property type="entry name" value="DUF3615"/>
</dbReference>
<sequence>MDSSSSYTTRAWHGRVDPAKPLMEARACFKNHIWYHINFWARSRSSNPGGTAKIKRSFAELRYKQDDGPTIVETCTLIGRSCGFCPGEYDILHPINGKYLSGKRFPVIKGEFTWHGHTLLELPFTGRRDQARRRYEDGTGLFRCLLNWVQCIFHYLRAAFAFWRAFGPSEQASD</sequence>
<reference evidence="3" key="3">
    <citation type="submission" date="2018-08" db="UniProtKB">
        <authorList>
            <consortium name="EnsemblPlants"/>
        </authorList>
    </citation>
    <scope>IDENTIFICATION</scope>
    <source>
        <strain evidence="3">Yugu1</strain>
    </source>
</reference>
<dbReference type="HOGENOM" id="CLU_1542720_0_0_1"/>
<reference evidence="2 4" key="1">
    <citation type="journal article" date="2012" name="Nat. Biotechnol.">
        <title>Reference genome sequence of the model plant Setaria.</title>
        <authorList>
            <person name="Bennetzen J.L."/>
            <person name="Schmutz J."/>
            <person name="Wang H."/>
            <person name="Percifield R."/>
            <person name="Hawkins J."/>
            <person name="Pontaroli A.C."/>
            <person name="Estep M."/>
            <person name="Feng L."/>
            <person name="Vaughn J.N."/>
            <person name="Grimwood J."/>
            <person name="Jenkins J."/>
            <person name="Barry K."/>
            <person name="Lindquist E."/>
            <person name="Hellsten U."/>
            <person name="Deshpande S."/>
            <person name="Wang X."/>
            <person name="Wu X."/>
            <person name="Mitros T."/>
            <person name="Triplett J."/>
            <person name="Yang X."/>
            <person name="Ye C.Y."/>
            <person name="Mauro-Herrera M."/>
            <person name="Wang L."/>
            <person name="Li P."/>
            <person name="Sharma M."/>
            <person name="Sharma R."/>
            <person name="Ronald P.C."/>
            <person name="Panaud O."/>
            <person name="Kellogg E.A."/>
            <person name="Brutnell T.P."/>
            <person name="Doust A.N."/>
            <person name="Tuskan G.A."/>
            <person name="Rokhsar D."/>
            <person name="Devos K.M."/>
        </authorList>
    </citation>
    <scope>NUCLEOTIDE SEQUENCE [LARGE SCALE GENOMIC DNA]</scope>
    <source>
        <strain evidence="4">cv. Yugu1</strain>
        <strain evidence="2">Yugu1</strain>
    </source>
</reference>
<evidence type="ECO:0000259" key="1">
    <source>
        <dbReference type="Pfam" id="PF12274"/>
    </source>
</evidence>
<accession>K4A2W4</accession>
<reference evidence="2" key="2">
    <citation type="submission" date="2015-07" db="EMBL/GenBank/DDBJ databases">
        <authorList>
            <person name="Noorani M."/>
        </authorList>
    </citation>
    <scope>NUCLEOTIDE SEQUENCE</scope>
    <source>
        <strain evidence="2">Yugu1</strain>
    </source>
</reference>
<dbReference type="STRING" id="4555.K4A2W4"/>
<dbReference type="PANTHER" id="PTHR34710:SF10">
    <property type="entry name" value="EXPRESSED PROTEIN"/>
    <property type="match status" value="1"/>
</dbReference>
<dbReference type="Gramene" id="KQL24899">
    <property type="protein sequence ID" value="KQL24899"/>
    <property type="gene ID" value="SETIT_033216mg"/>
</dbReference>
<name>K4A2W4_SETIT</name>
<evidence type="ECO:0000313" key="2">
    <source>
        <dbReference type="EMBL" id="RCV12078.1"/>
    </source>
</evidence>
<evidence type="ECO:0000313" key="3">
    <source>
        <dbReference type="EnsemblPlants" id="KQL24899"/>
    </source>
</evidence>
<dbReference type="Proteomes" id="UP000004995">
    <property type="component" value="Unassembled WGS sequence"/>
</dbReference>